<evidence type="ECO:0000259" key="1">
    <source>
        <dbReference type="PROSITE" id="PS50234"/>
    </source>
</evidence>
<proteinExistence type="predicted"/>
<evidence type="ECO:0000313" key="2">
    <source>
        <dbReference type="EMBL" id="THV24494.1"/>
    </source>
</evidence>
<dbReference type="PROSITE" id="PS50234">
    <property type="entry name" value="VWFA"/>
    <property type="match status" value="1"/>
</dbReference>
<dbReference type="InterPro" id="IPR002035">
    <property type="entry name" value="VWF_A"/>
</dbReference>
<name>A0A4S8P946_9ACTN</name>
<dbReference type="Proteomes" id="UP000305792">
    <property type="component" value="Unassembled WGS sequence"/>
</dbReference>
<dbReference type="AlphaFoldDB" id="A0A4S8P946"/>
<feature type="domain" description="VWFA" evidence="1">
    <location>
        <begin position="70"/>
        <end position="254"/>
    </location>
</feature>
<dbReference type="SMART" id="SM00327">
    <property type="entry name" value="VWA"/>
    <property type="match status" value="1"/>
</dbReference>
<organism evidence="2 3">
    <name type="scientific">Glycomyces paridis</name>
    <dbReference type="NCBI Taxonomy" id="2126555"/>
    <lineage>
        <taxon>Bacteria</taxon>
        <taxon>Bacillati</taxon>
        <taxon>Actinomycetota</taxon>
        <taxon>Actinomycetes</taxon>
        <taxon>Glycomycetales</taxon>
        <taxon>Glycomycetaceae</taxon>
        <taxon>Glycomyces</taxon>
    </lineage>
</organism>
<reference evidence="2 3" key="1">
    <citation type="journal article" date="2018" name="Int. J. Syst. Evol. Microbiol.">
        <title>Glycomyces paridis sp. nov., isolated from the medicinal plant Paris polyphylla.</title>
        <authorList>
            <person name="Fang X.M."/>
            <person name="Bai J.L."/>
            <person name="Su J."/>
            <person name="Zhao L.L."/>
            <person name="Liu H.Y."/>
            <person name="Ma B.P."/>
            <person name="Zhang Y.Q."/>
            <person name="Yu L.Y."/>
        </authorList>
    </citation>
    <scope>NUCLEOTIDE SEQUENCE [LARGE SCALE GENOMIC DNA]</scope>
    <source>
        <strain evidence="2 3">CPCC 204357</strain>
    </source>
</reference>
<dbReference type="Gene3D" id="3.40.50.410">
    <property type="entry name" value="von Willebrand factor, type A domain"/>
    <property type="match status" value="1"/>
</dbReference>
<sequence>MSGDMNSRVIPTGESEIRNLTRTDQFEILYGCPLGQQSECTGRQFHDMTDRPDPRRLRVATSRRAPRPLPVIVLADVSGSMLPNQLEDKIGVLNRCIASMFTAFAQMDSVQGQVHVGAIAFGRAEARLHLPVGPAAEAVWPAMEAGGGTPMGAAFDLAREILDDPEAVSGRAFEPALILVSDGVPTDDWEPALNELLGHRLGGKAMRISVGIGTDRTPDAEEVLAQFSGPEYGVLRADQASELPELFRWITDTVTSTFRPGLAAPNLEDFDRA</sequence>
<dbReference type="EMBL" id="STGX01000018">
    <property type="protein sequence ID" value="THV24494.1"/>
    <property type="molecule type" value="Genomic_DNA"/>
</dbReference>
<keyword evidence="3" id="KW-1185">Reference proteome</keyword>
<comment type="caution">
    <text evidence="2">The sequence shown here is derived from an EMBL/GenBank/DDBJ whole genome shotgun (WGS) entry which is preliminary data.</text>
</comment>
<dbReference type="Pfam" id="PF00092">
    <property type="entry name" value="VWA"/>
    <property type="match status" value="1"/>
</dbReference>
<evidence type="ECO:0000313" key="3">
    <source>
        <dbReference type="Proteomes" id="UP000305792"/>
    </source>
</evidence>
<gene>
    <name evidence="2" type="ORF">E9998_20995</name>
</gene>
<dbReference type="InterPro" id="IPR036465">
    <property type="entry name" value="vWFA_dom_sf"/>
</dbReference>
<protein>
    <submittedName>
        <fullName evidence="2">VWA domain-containing protein</fullName>
    </submittedName>
</protein>
<dbReference type="SUPFAM" id="SSF53300">
    <property type="entry name" value="vWA-like"/>
    <property type="match status" value="1"/>
</dbReference>
<accession>A0A4S8P946</accession>